<dbReference type="OrthoDB" id="1158385at2"/>
<protein>
    <submittedName>
        <fullName evidence="1">Uncharacterized protein</fullName>
    </submittedName>
</protein>
<dbReference type="EMBL" id="RBCJ01000004">
    <property type="protein sequence ID" value="RKN78466.1"/>
    <property type="molecule type" value="Genomic_DNA"/>
</dbReference>
<comment type="caution">
    <text evidence="1">The sequence shown here is derived from an EMBL/GenBank/DDBJ whole genome shotgun (WGS) entry which is preliminary data.</text>
</comment>
<organism evidence="1 2">
    <name type="scientific">Ulvibacterium marinum</name>
    <dbReference type="NCBI Taxonomy" id="2419782"/>
    <lineage>
        <taxon>Bacteria</taxon>
        <taxon>Pseudomonadati</taxon>
        <taxon>Bacteroidota</taxon>
        <taxon>Flavobacteriia</taxon>
        <taxon>Flavobacteriales</taxon>
        <taxon>Flavobacteriaceae</taxon>
        <taxon>Ulvibacterium</taxon>
    </lineage>
</organism>
<dbReference type="RefSeq" id="WP_120713372.1">
    <property type="nucleotide sequence ID" value="NZ_CANMKH010000012.1"/>
</dbReference>
<gene>
    <name evidence="1" type="ORF">D7Z94_19825</name>
</gene>
<sequence length="251" mass="28305">MSNTMIQQVHLAAQYLAMAGKSFLPPKEDDSHTNIGFIPETETLETMPLHPSGQKLVFDYSDFSLKWESNVTHSFPLDGKSHEEVIVWINTMVALSPLTQRYVYELHYELPYSALGDFKFELADPSQLKELLRLRKLGHAVLQSFLEQENLPSDICIWPHHFDTGAFMPLDDGSGKSIGLGLAIPDSICDEHYFYISGYLGHNALDVSNFNALTHGTWDPKQLKGALLPASNRDTKGAAQFFRETLRAYTR</sequence>
<name>A0A3B0C5B1_9FLAO</name>
<keyword evidence="2" id="KW-1185">Reference proteome</keyword>
<accession>A0A3B0C5B1</accession>
<proteinExistence type="predicted"/>
<evidence type="ECO:0000313" key="1">
    <source>
        <dbReference type="EMBL" id="RKN78466.1"/>
    </source>
</evidence>
<evidence type="ECO:0000313" key="2">
    <source>
        <dbReference type="Proteomes" id="UP000276603"/>
    </source>
</evidence>
<dbReference type="AlphaFoldDB" id="A0A3B0C5B1"/>
<dbReference type="Proteomes" id="UP000276603">
    <property type="component" value="Unassembled WGS sequence"/>
</dbReference>
<reference evidence="1 2" key="1">
    <citation type="submission" date="2018-10" db="EMBL/GenBank/DDBJ databases">
        <title>Ulvibacterium marinum gen. nov., sp. nov., a novel marine bacterium of the family Flavobacteriaceae, isolated from a culture of the green alga Ulva prolifera.</title>
        <authorList>
            <person name="Zhang Z."/>
        </authorList>
    </citation>
    <scope>NUCLEOTIDE SEQUENCE [LARGE SCALE GENOMIC DNA]</scope>
    <source>
        <strain evidence="1 2">CCMM003</strain>
    </source>
</reference>